<dbReference type="PANTHER" id="PTHR43014">
    <property type="entry name" value="MERCURIC REDUCTASE"/>
    <property type="match status" value="1"/>
</dbReference>
<evidence type="ECO:0000259" key="11">
    <source>
        <dbReference type="Pfam" id="PF07992"/>
    </source>
</evidence>
<dbReference type="PROSITE" id="PS00076">
    <property type="entry name" value="PYRIDINE_REDOX_1"/>
    <property type="match status" value="1"/>
</dbReference>
<dbReference type="PRINTS" id="PR00411">
    <property type="entry name" value="PNDRDTASEI"/>
</dbReference>
<keyword evidence="7" id="KW-1015">Disulfide bond</keyword>
<dbReference type="PIRSF" id="PIRSF000350">
    <property type="entry name" value="Mercury_reductase_MerA"/>
    <property type="match status" value="1"/>
</dbReference>
<keyword evidence="3 9" id="KW-0285">Flavoprotein</keyword>
<dbReference type="InterPro" id="IPR036188">
    <property type="entry name" value="FAD/NAD-bd_sf"/>
</dbReference>
<dbReference type="SUPFAM" id="SSF55424">
    <property type="entry name" value="FAD/NAD-linked reductases, dimerisation (C-terminal) domain"/>
    <property type="match status" value="1"/>
</dbReference>
<dbReference type="Pfam" id="PF07992">
    <property type="entry name" value="Pyr_redox_2"/>
    <property type="match status" value="1"/>
</dbReference>
<feature type="domain" description="Pyridine nucleotide-disulphide oxidoreductase dimerisation" evidence="10">
    <location>
        <begin position="340"/>
        <end position="446"/>
    </location>
</feature>
<reference evidence="12 13" key="1">
    <citation type="submission" date="2020-09" db="EMBL/GenBank/DDBJ databases">
        <title>Roseomonas.</title>
        <authorList>
            <person name="Zhu W."/>
        </authorList>
    </citation>
    <scope>NUCLEOTIDE SEQUENCE [LARGE SCALE GENOMIC DNA]</scope>
    <source>
        <strain evidence="12 13">573</strain>
    </source>
</reference>
<evidence type="ECO:0000256" key="6">
    <source>
        <dbReference type="ARBA" id="ARBA00023002"/>
    </source>
</evidence>
<keyword evidence="8 9" id="KW-0676">Redox-active center</keyword>
<keyword evidence="4 9" id="KW-0274">FAD</keyword>
<protein>
    <submittedName>
        <fullName evidence="12">FAD-dependent oxidoreductase</fullName>
    </submittedName>
</protein>
<dbReference type="InterPro" id="IPR001100">
    <property type="entry name" value="Pyr_nuc-diS_OxRdtase"/>
</dbReference>
<keyword evidence="5" id="KW-0521">NADP</keyword>
<dbReference type="InterPro" id="IPR016156">
    <property type="entry name" value="FAD/NAD-linked_Rdtase_dimer_sf"/>
</dbReference>
<evidence type="ECO:0000256" key="5">
    <source>
        <dbReference type="ARBA" id="ARBA00022857"/>
    </source>
</evidence>
<evidence type="ECO:0000313" key="13">
    <source>
        <dbReference type="Proteomes" id="UP001518989"/>
    </source>
</evidence>
<dbReference type="EMBL" id="JACTNG010000002">
    <property type="protein sequence ID" value="MBO1078316.1"/>
    <property type="molecule type" value="Genomic_DNA"/>
</dbReference>
<comment type="caution">
    <text evidence="12">The sequence shown here is derived from an EMBL/GenBank/DDBJ whole genome shotgun (WGS) entry which is preliminary data.</text>
</comment>
<keyword evidence="13" id="KW-1185">Reference proteome</keyword>
<dbReference type="PANTHER" id="PTHR43014:SF2">
    <property type="entry name" value="MERCURIC REDUCTASE"/>
    <property type="match status" value="1"/>
</dbReference>
<organism evidence="12 13">
    <name type="scientific">Roseomonas haemaphysalidis</name>
    <dbReference type="NCBI Taxonomy" id="2768162"/>
    <lineage>
        <taxon>Bacteria</taxon>
        <taxon>Pseudomonadati</taxon>
        <taxon>Pseudomonadota</taxon>
        <taxon>Alphaproteobacteria</taxon>
        <taxon>Acetobacterales</taxon>
        <taxon>Roseomonadaceae</taxon>
        <taxon>Roseomonas</taxon>
    </lineage>
</organism>
<dbReference type="InterPro" id="IPR012999">
    <property type="entry name" value="Pyr_OxRdtase_I_AS"/>
</dbReference>
<sequence length="472" mass="49408">MAEHDLVVIGAGSAGLSITHVAARMGLRVALVERERMGGDCLNTGCVPSKALLAAAHAATEARRAGRLGIRLPEPEVDWAAVRAHVQGAIAAIAPQDSEDRYRALGAEVIRAEARFVSPDAVEVAGRRITARRFVVAAGSRAAVPAIPGLEDVPFLTNATLFGMKEKPAHLLILGGGAIGLEMAQAHAALGCRVTVVTSGRLGAREDPELVAVLRDALAEAGVSILEDARVVAAEAGAVLLLADGRRLAGSHLLVAVGRTPNLESLGLEAAGIRATPRGIATDAGLRSTTNRRVFAAGDIADPEGLGPRYLTHVGSLHAGILARRILFRLPAKLDYGALPRVTYTDPELAQVGMTEAEARAADHKVQVLRWPFAENDRAIAEGRTEGLVKLVATPGGRLLGVGIAGRHAGEMIGLWTHAIGARVPLRDLAGLVVPYPTRAEAGKRAAGVPALEQLFSRPARWAARTLGRLPW</sequence>
<dbReference type="Pfam" id="PF02852">
    <property type="entry name" value="Pyr_redox_dim"/>
    <property type="match status" value="1"/>
</dbReference>
<comment type="similarity">
    <text evidence="2 9">Belongs to the class-I pyridine nucleotide-disulfide oxidoreductase family.</text>
</comment>
<comment type="cofactor">
    <cofactor evidence="1">
        <name>FAD</name>
        <dbReference type="ChEBI" id="CHEBI:57692"/>
    </cofactor>
</comment>
<feature type="domain" description="FAD/NAD(P)-binding" evidence="11">
    <location>
        <begin position="5"/>
        <end position="304"/>
    </location>
</feature>
<keyword evidence="6 9" id="KW-0560">Oxidoreductase</keyword>
<proteinExistence type="inferred from homology"/>
<evidence type="ECO:0000256" key="3">
    <source>
        <dbReference type="ARBA" id="ARBA00022630"/>
    </source>
</evidence>
<dbReference type="Gene3D" id="3.50.50.60">
    <property type="entry name" value="FAD/NAD(P)-binding domain"/>
    <property type="match status" value="2"/>
</dbReference>
<gene>
    <name evidence="12" type="ORF">IAI61_04690</name>
</gene>
<evidence type="ECO:0000259" key="10">
    <source>
        <dbReference type="Pfam" id="PF02852"/>
    </source>
</evidence>
<accession>A0ABS3KLG7</accession>
<dbReference type="RefSeq" id="WP_207415744.1">
    <property type="nucleotide sequence ID" value="NZ_CP061178.1"/>
</dbReference>
<evidence type="ECO:0000256" key="7">
    <source>
        <dbReference type="ARBA" id="ARBA00023157"/>
    </source>
</evidence>
<evidence type="ECO:0000256" key="2">
    <source>
        <dbReference type="ARBA" id="ARBA00007532"/>
    </source>
</evidence>
<evidence type="ECO:0000256" key="1">
    <source>
        <dbReference type="ARBA" id="ARBA00001974"/>
    </source>
</evidence>
<evidence type="ECO:0000256" key="9">
    <source>
        <dbReference type="RuleBase" id="RU003691"/>
    </source>
</evidence>
<name>A0ABS3KLG7_9PROT</name>
<dbReference type="Proteomes" id="UP001518989">
    <property type="component" value="Unassembled WGS sequence"/>
</dbReference>
<dbReference type="InterPro" id="IPR023753">
    <property type="entry name" value="FAD/NAD-binding_dom"/>
</dbReference>
<evidence type="ECO:0000256" key="8">
    <source>
        <dbReference type="ARBA" id="ARBA00023284"/>
    </source>
</evidence>
<dbReference type="PRINTS" id="PR00368">
    <property type="entry name" value="FADPNR"/>
</dbReference>
<dbReference type="InterPro" id="IPR004099">
    <property type="entry name" value="Pyr_nucl-diS_OxRdtase_dimer"/>
</dbReference>
<dbReference type="SUPFAM" id="SSF51905">
    <property type="entry name" value="FAD/NAD(P)-binding domain"/>
    <property type="match status" value="1"/>
</dbReference>
<dbReference type="Gene3D" id="3.30.390.30">
    <property type="match status" value="1"/>
</dbReference>
<evidence type="ECO:0000256" key="4">
    <source>
        <dbReference type="ARBA" id="ARBA00022827"/>
    </source>
</evidence>
<evidence type="ECO:0000313" key="12">
    <source>
        <dbReference type="EMBL" id="MBO1078316.1"/>
    </source>
</evidence>